<dbReference type="InterPro" id="IPR029016">
    <property type="entry name" value="GAF-like_dom_sf"/>
</dbReference>
<dbReference type="PANTHER" id="PTHR34824:SF1">
    <property type="entry name" value="HEAT-INDUCIBLE TRANSCRIPTION REPRESSOR HRCA"/>
    <property type="match status" value="1"/>
</dbReference>
<keyword evidence="1 5" id="KW-0678">Repressor</keyword>
<keyword evidence="2 5" id="KW-0805">Transcription regulation</keyword>
<dbReference type="GO" id="GO:0003677">
    <property type="term" value="F:DNA binding"/>
    <property type="evidence" value="ECO:0007669"/>
    <property type="project" value="InterPro"/>
</dbReference>
<dbReference type="InterPro" id="IPR023120">
    <property type="entry name" value="WHTH_transcript_rep_HrcA_IDD"/>
</dbReference>
<dbReference type="SUPFAM" id="SSF55781">
    <property type="entry name" value="GAF domain-like"/>
    <property type="match status" value="1"/>
</dbReference>
<comment type="function">
    <text evidence="5">Negative regulator of class I heat shock genes (grpE-dnaK-dnaJ and groELS operons). Prevents heat-shock induction of these operons.</text>
</comment>
<dbReference type="Gene3D" id="3.30.390.60">
    <property type="entry name" value="Heat-inducible transcription repressor hrca homolog, domain 3"/>
    <property type="match status" value="1"/>
</dbReference>
<dbReference type="Pfam" id="PF01628">
    <property type="entry name" value="HrcA"/>
    <property type="match status" value="1"/>
</dbReference>
<dbReference type="PANTHER" id="PTHR34824">
    <property type="entry name" value="HEAT-INDUCIBLE TRANSCRIPTION REPRESSOR HRCA"/>
    <property type="match status" value="1"/>
</dbReference>
<protein>
    <recommendedName>
        <fullName evidence="5">Heat-inducible transcription repressor HrcA</fullName>
    </recommendedName>
</protein>
<evidence type="ECO:0000256" key="4">
    <source>
        <dbReference type="ARBA" id="ARBA00023163"/>
    </source>
</evidence>
<dbReference type="GO" id="GO:0045892">
    <property type="term" value="P:negative regulation of DNA-templated transcription"/>
    <property type="evidence" value="ECO:0007669"/>
    <property type="project" value="UniProtKB-UniRule"/>
</dbReference>
<dbReference type="HAMAP" id="MF_00081">
    <property type="entry name" value="HrcA"/>
    <property type="match status" value="1"/>
</dbReference>
<dbReference type="AlphaFoldDB" id="A0A1H0FAZ1"/>
<dbReference type="Gene3D" id="1.10.10.10">
    <property type="entry name" value="Winged helix-like DNA-binding domain superfamily/Winged helix DNA-binding domain"/>
    <property type="match status" value="1"/>
</dbReference>
<accession>A0A1H0FAZ1</accession>
<evidence type="ECO:0000256" key="1">
    <source>
        <dbReference type="ARBA" id="ARBA00022491"/>
    </source>
</evidence>
<proteinExistence type="inferred from homology"/>
<sequence>MELDQRKQKVLAAIVESYIATGEPVGSKTLAECFGMSVSSATLRNEMAALSEMGYLEQPHTSAGRVPSHLGFRFYIDKLMNKKPLTEDEKQSIDTLFRDAEPNPSAILEEAGQILAEKTNCAAISTTPISQGGVTARIELVVTGRRLYLLLFITSAGVIKNKLVRMEFEVTPEQVARFVYLINERLNKVPIEEITPAFIQTLAANSGEFALSFSPVLFAIYELAKEVTTGQIIVEGQNNLLLHQELLSAASGLLGFLSREEELLPLLSSGNSSLSVLLGSELKKNELSDIGMILTRYNIGENISGTIGVIGPARIDYAKIIPYIEYLALSMGRLLTDAFDENK</sequence>
<evidence type="ECO:0000256" key="2">
    <source>
        <dbReference type="ARBA" id="ARBA00023015"/>
    </source>
</evidence>
<dbReference type="RefSeq" id="WP_092642751.1">
    <property type="nucleotide sequence ID" value="NZ_FNID01000039.1"/>
</dbReference>
<dbReference type="InterPro" id="IPR036388">
    <property type="entry name" value="WH-like_DNA-bd_sf"/>
</dbReference>
<dbReference type="STRING" id="258515.SAMN05192585_1396"/>
<dbReference type="PIRSF" id="PIRSF005485">
    <property type="entry name" value="HrcA"/>
    <property type="match status" value="1"/>
</dbReference>
<dbReference type="InterPro" id="IPR002571">
    <property type="entry name" value="HrcA"/>
</dbReference>
<reference evidence="7 8" key="1">
    <citation type="submission" date="2016-10" db="EMBL/GenBank/DDBJ databases">
        <authorList>
            <person name="de Groot N.N."/>
        </authorList>
    </citation>
    <scope>NUCLEOTIDE SEQUENCE [LARGE SCALE GENOMIC DNA]</scope>
    <source>
        <strain evidence="7 8">CGMCC 1.5012</strain>
    </source>
</reference>
<dbReference type="EMBL" id="FNID01000039">
    <property type="protein sequence ID" value="SDN91662.1"/>
    <property type="molecule type" value="Genomic_DNA"/>
</dbReference>
<dbReference type="NCBIfam" id="TIGR00331">
    <property type="entry name" value="hrcA"/>
    <property type="match status" value="1"/>
</dbReference>
<gene>
    <name evidence="5" type="primary">hrcA</name>
    <name evidence="7" type="ORF">SAMN05192585_1396</name>
</gene>
<dbReference type="SUPFAM" id="SSF46785">
    <property type="entry name" value="Winged helix' DNA-binding domain"/>
    <property type="match status" value="1"/>
</dbReference>
<dbReference type="Proteomes" id="UP000199182">
    <property type="component" value="Unassembled WGS sequence"/>
</dbReference>
<evidence type="ECO:0000256" key="5">
    <source>
        <dbReference type="HAMAP-Rule" id="MF_00081"/>
    </source>
</evidence>
<feature type="domain" description="Heat-inducible transcription repressor HrcA C-terminal" evidence="6">
    <location>
        <begin position="106"/>
        <end position="321"/>
    </location>
</feature>
<name>A0A1H0FAZ1_9FIRM</name>
<keyword evidence="3 5" id="KW-0346">Stress response</keyword>
<keyword evidence="4 5" id="KW-0804">Transcription</keyword>
<dbReference type="InterPro" id="IPR036390">
    <property type="entry name" value="WH_DNA-bd_sf"/>
</dbReference>
<evidence type="ECO:0000259" key="6">
    <source>
        <dbReference type="Pfam" id="PF01628"/>
    </source>
</evidence>
<evidence type="ECO:0000313" key="7">
    <source>
        <dbReference type="EMBL" id="SDN91662.1"/>
    </source>
</evidence>
<dbReference type="OrthoDB" id="9783139at2"/>
<evidence type="ECO:0000313" key="8">
    <source>
        <dbReference type="Proteomes" id="UP000199182"/>
    </source>
</evidence>
<comment type="similarity">
    <text evidence="5">Belongs to the HrcA family.</text>
</comment>
<organism evidence="7 8">
    <name type="scientific">Acetanaerobacterium elongatum</name>
    <dbReference type="NCBI Taxonomy" id="258515"/>
    <lineage>
        <taxon>Bacteria</taxon>
        <taxon>Bacillati</taxon>
        <taxon>Bacillota</taxon>
        <taxon>Clostridia</taxon>
        <taxon>Eubacteriales</taxon>
        <taxon>Oscillospiraceae</taxon>
        <taxon>Acetanaerobacterium</taxon>
    </lineage>
</organism>
<dbReference type="InterPro" id="IPR021153">
    <property type="entry name" value="HrcA_C"/>
</dbReference>
<keyword evidence="8" id="KW-1185">Reference proteome</keyword>
<dbReference type="Gene3D" id="3.30.450.40">
    <property type="match status" value="1"/>
</dbReference>
<evidence type="ECO:0000256" key="3">
    <source>
        <dbReference type="ARBA" id="ARBA00023016"/>
    </source>
</evidence>